<keyword evidence="4" id="KW-0614">Plasmid</keyword>
<dbReference type="GeneID" id="93704182"/>
<dbReference type="Gene3D" id="1.10.10.10">
    <property type="entry name" value="Winged helix-like DNA-binding domain superfamily/Winged helix DNA-binding domain"/>
    <property type="match status" value="1"/>
</dbReference>
<dbReference type="GO" id="GO:0003700">
    <property type="term" value="F:DNA-binding transcription factor activity"/>
    <property type="evidence" value="ECO:0007669"/>
    <property type="project" value="InterPro"/>
</dbReference>
<geneLocation type="plasmid" evidence="5">
    <name>pbeh3</name>
</geneLocation>
<dbReference type="KEGG" id="beo:BEH_25570"/>
<dbReference type="InterPro" id="IPR036390">
    <property type="entry name" value="WH_DNA-bd_sf"/>
</dbReference>
<reference evidence="4 5" key="1">
    <citation type="journal article" date="2015" name="PLoS ONE">
        <title>Genome Sequence of Bacillus endophyticus and Analysis of Its Companion Mechanism in the Ketogulonigenium vulgare-Bacillus Strain Consortium.</title>
        <authorList>
            <person name="Jia N."/>
            <person name="Du J."/>
            <person name="Ding M.Z."/>
            <person name="Gao F."/>
            <person name="Yuan Y.J."/>
        </authorList>
    </citation>
    <scope>NUCLEOTIDE SEQUENCE [LARGE SCALE GENOMIC DNA]</scope>
    <source>
        <strain evidence="4 5">Hbe603</strain>
        <plasmid evidence="5">pbeh3</plasmid>
    </source>
</reference>
<gene>
    <name evidence="4" type="ORF">BEH_25570</name>
</gene>
<name>A0A1X7GPB7_9BACI</name>
<dbReference type="Pfam" id="PF01047">
    <property type="entry name" value="MarR"/>
    <property type="match status" value="1"/>
</dbReference>
<dbReference type="GO" id="GO:0003677">
    <property type="term" value="F:DNA binding"/>
    <property type="evidence" value="ECO:0007669"/>
    <property type="project" value="UniProtKB-KW"/>
</dbReference>
<keyword evidence="2" id="KW-0238">DNA-binding</keyword>
<proteinExistence type="predicted"/>
<evidence type="ECO:0000313" key="4">
    <source>
        <dbReference type="EMBL" id="AWG44732.1"/>
    </source>
</evidence>
<dbReference type="PROSITE" id="PS50995">
    <property type="entry name" value="HTH_MARR_2"/>
    <property type="match status" value="1"/>
</dbReference>
<protein>
    <submittedName>
        <fullName evidence="4">MarR family transcriptional regulator</fullName>
    </submittedName>
</protein>
<accession>A0A2S1M048</accession>
<dbReference type="SMART" id="SM00347">
    <property type="entry name" value="HTH_MARR"/>
    <property type="match status" value="1"/>
</dbReference>
<keyword evidence="3" id="KW-0804">Transcription</keyword>
<sequence>MNNVEVGKESYQFRQMLQILIRRFGLLEKEGAQCCGVSLIQSHILFEVQRSGKPSLNELSSSLGLDNSTLSRHIQGLVERNLVNRTPSSTDRRYIAITLTPEGERYENDIAGQMNVYIQEILSNVPQDKRGQVLESIDLILEAMQNSSCC</sequence>
<dbReference type="InterPro" id="IPR036388">
    <property type="entry name" value="WH-like_DNA-bd_sf"/>
</dbReference>
<dbReference type="AlphaFoldDB" id="A0A1X7GPB7"/>
<evidence type="ECO:0000256" key="1">
    <source>
        <dbReference type="ARBA" id="ARBA00023015"/>
    </source>
</evidence>
<dbReference type="InterPro" id="IPR000835">
    <property type="entry name" value="HTH_MarR-typ"/>
</dbReference>
<dbReference type="OrthoDB" id="1853358at2"/>
<evidence type="ECO:0000313" key="5">
    <source>
        <dbReference type="Proteomes" id="UP000036202"/>
    </source>
</evidence>
<accession>A0A1X7GPB7</accession>
<keyword evidence="1" id="KW-0805">Transcription regulation</keyword>
<dbReference type="EMBL" id="CP015325">
    <property type="protein sequence ID" value="AWG44732.1"/>
    <property type="molecule type" value="Genomic_DNA"/>
</dbReference>
<dbReference type="PANTHER" id="PTHR42756">
    <property type="entry name" value="TRANSCRIPTIONAL REGULATOR, MARR"/>
    <property type="match status" value="1"/>
</dbReference>
<evidence type="ECO:0000256" key="3">
    <source>
        <dbReference type="ARBA" id="ARBA00023163"/>
    </source>
</evidence>
<keyword evidence="5" id="KW-1185">Reference proteome</keyword>
<evidence type="ECO:0000256" key="2">
    <source>
        <dbReference type="ARBA" id="ARBA00023125"/>
    </source>
</evidence>
<dbReference type="RefSeq" id="WP_046218310.1">
    <property type="nucleotide sequence ID" value="NZ_CP015325.1"/>
</dbReference>
<organism evidence="4 5">
    <name type="scientific">Priestia filamentosa</name>
    <dbReference type="NCBI Taxonomy" id="1402861"/>
    <lineage>
        <taxon>Bacteria</taxon>
        <taxon>Bacillati</taxon>
        <taxon>Bacillota</taxon>
        <taxon>Bacilli</taxon>
        <taxon>Bacillales</taxon>
        <taxon>Bacillaceae</taxon>
        <taxon>Priestia</taxon>
    </lineage>
</organism>
<dbReference type="PANTHER" id="PTHR42756:SF1">
    <property type="entry name" value="TRANSCRIPTIONAL REPRESSOR OF EMRAB OPERON"/>
    <property type="match status" value="1"/>
</dbReference>
<dbReference type="SUPFAM" id="SSF46785">
    <property type="entry name" value="Winged helix' DNA-binding domain"/>
    <property type="match status" value="1"/>
</dbReference>
<dbReference type="PRINTS" id="PR00598">
    <property type="entry name" value="HTHMARR"/>
</dbReference>
<dbReference type="Proteomes" id="UP000036202">
    <property type="component" value="Plasmid pbeh3"/>
</dbReference>